<dbReference type="Proteomes" id="UP001321473">
    <property type="component" value="Unassembled WGS sequence"/>
</dbReference>
<evidence type="ECO:0000259" key="1">
    <source>
        <dbReference type="Pfam" id="PF01073"/>
    </source>
</evidence>
<evidence type="ECO:0000313" key="2">
    <source>
        <dbReference type="EMBL" id="KAK8767328.1"/>
    </source>
</evidence>
<comment type="caution">
    <text evidence="2">The sequence shown here is derived from an EMBL/GenBank/DDBJ whole genome shotgun (WGS) entry which is preliminary data.</text>
</comment>
<dbReference type="GO" id="GO:0006694">
    <property type="term" value="P:steroid biosynthetic process"/>
    <property type="evidence" value="ECO:0007669"/>
    <property type="project" value="InterPro"/>
</dbReference>
<dbReference type="SUPFAM" id="SSF51735">
    <property type="entry name" value="NAD(P)-binding Rossmann-fold domains"/>
    <property type="match status" value="1"/>
</dbReference>
<dbReference type="InterPro" id="IPR036291">
    <property type="entry name" value="NAD(P)-bd_dom_sf"/>
</dbReference>
<protein>
    <recommendedName>
        <fullName evidence="1">3-beta hydroxysteroid dehydrogenase/isomerase domain-containing protein</fullName>
    </recommendedName>
</protein>
<proteinExistence type="predicted"/>
<accession>A0AAQ4DXY8</accession>
<sequence>MDTRISTSHKTDAQAAMLEADSTIGDQRPIRVVLVTGSSGMLGHHVLRELQDHPSVQEVRLFDTRPFENTLGELLHFDKTRGHPMIKKTREVVASVCDIQALREAVRGADAVIHCAALVPTTAAEDEAAFERINVQDALYENRAASGRCLVACDDTPVDIVAFLGPLIEGHGIRIFPRPVPYLPMLLLASCTQCIVGVLGHLFPGIRRGQVLKPSTIRYMYGGAFFDDAETRKALAWRPKYSPQEAARMSRSFYDTL</sequence>
<dbReference type="GO" id="GO:0016616">
    <property type="term" value="F:oxidoreductase activity, acting on the CH-OH group of donors, NAD or NADP as acceptor"/>
    <property type="evidence" value="ECO:0007669"/>
    <property type="project" value="InterPro"/>
</dbReference>
<reference evidence="2 3" key="1">
    <citation type="journal article" date="2023" name="Arcadia Sci">
        <title>De novo assembly of a long-read Amblyomma americanum tick genome.</title>
        <authorList>
            <person name="Chou S."/>
            <person name="Poskanzer K.E."/>
            <person name="Rollins M."/>
            <person name="Thuy-Boun P.S."/>
        </authorList>
    </citation>
    <scope>NUCLEOTIDE SEQUENCE [LARGE SCALE GENOMIC DNA]</scope>
    <source>
        <strain evidence="2">F_SG_1</strain>
        <tissue evidence="2">Salivary glands</tissue>
    </source>
</reference>
<gene>
    <name evidence="2" type="ORF">V5799_005894</name>
</gene>
<organism evidence="2 3">
    <name type="scientific">Amblyomma americanum</name>
    <name type="common">Lone star tick</name>
    <dbReference type="NCBI Taxonomy" id="6943"/>
    <lineage>
        <taxon>Eukaryota</taxon>
        <taxon>Metazoa</taxon>
        <taxon>Ecdysozoa</taxon>
        <taxon>Arthropoda</taxon>
        <taxon>Chelicerata</taxon>
        <taxon>Arachnida</taxon>
        <taxon>Acari</taxon>
        <taxon>Parasitiformes</taxon>
        <taxon>Ixodida</taxon>
        <taxon>Ixodoidea</taxon>
        <taxon>Ixodidae</taxon>
        <taxon>Amblyomminae</taxon>
        <taxon>Amblyomma</taxon>
    </lineage>
</organism>
<dbReference type="Gene3D" id="3.40.50.720">
    <property type="entry name" value="NAD(P)-binding Rossmann-like Domain"/>
    <property type="match status" value="1"/>
</dbReference>
<evidence type="ECO:0000313" key="3">
    <source>
        <dbReference type="Proteomes" id="UP001321473"/>
    </source>
</evidence>
<dbReference type="AlphaFoldDB" id="A0AAQ4DXY8"/>
<dbReference type="Pfam" id="PF01073">
    <property type="entry name" value="3Beta_HSD"/>
    <property type="match status" value="1"/>
</dbReference>
<dbReference type="EMBL" id="JARKHS020025568">
    <property type="protein sequence ID" value="KAK8767328.1"/>
    <property type="molecule type" value="Genomic_DNA"/>
</dbReference>
<dbReference type="InterPro" id="IPR002225">
    <property type="entry name" value="3Beta_OHSteriod_DH/Estase"/>
</dbReference>
<name>A0AAQ4DXY8_AMBAM</name>
<feature type="domain" description="3-beta hydroxysteroid dehydrogenase/isomerase" evidence="1">
    <location>
        <begin position="34"/>
        <end position="136"/>
    </location>
</feature>
<keyword evidence="3" id="KW-1185">Reference proteome</keyword>